<comment type="similarity">
    <text evidence="1">Belongs to the NmrA-type oxidoreductase family.</text>
</comment>
<dbReference type="OrthoDB" id="3358371at2759"/>
<sequence length="223" mass="25057">MDAAKKLLVVLGATGYQGGSVVQEFLKSPQYRVRAITRNTSLPKAQTLARQGAEVAQADFNNATSLVEAFQGAHAIYLVTNFWDDTSNPHIELEQGKRAIDIASSIQTLEHLTWSALPSITEVSSGKYKHVIHYDSKAEVTQYLREKKSELWERTTVLWIAAYFQMWYQFPELLGPQKQDDGPFVLKRVGGKDAKCPYVDVTETRKVVRAIIEKGKTLRGKIV</sequence>
<dbReference type="CDD" id="cd05251">
    <property type="entry name" value="NmrA_like_SDR_a"/>
    <property type="match status" value="1"/>
</dbReference>
<dbReference type="PANTHER" id="PTHR42748">
    <property type="entry name" value="NITROGEN METABOLITE REPRESSION PROTEIN NMRA FAMILY MEMBER"/>
    <property type="match status" value="1"/>
</dbReference>
<keyword evidence="2" id="KW-0521">NADP</keyword>
<organism evidence="4 5">
    <name type="scientific">Glonium stellatum</name>
    <dbReference type="NCBI Taxonomy" id="574774"/>
    <lineage>
        <taxon>Eukaryota</taxon>
        <taxon>Fungi</taxon>
        <taxon>Dikarya</taxon>
        <taxon>Ascomycota</taxon>
        <taxon>Pezizomycotina</taxon>
        <taxon>Dothideomycetes</taxon>
        <taxon>Pleosporomycetidae</taxon>
        <taxon>Gloniales</taxon>
        <taxon>Gloniaceae</taxon>
        <taxon>Glonium</taxon>
    </lineage>
</organism>
<name>A0A8E2EUX7_9PEZI</name>
<accession>A0A8E2EUX7</accession>
<dbReference type="Gene3D" id="3.40.50.720">
    <property type="entry name" value="NAD(P)-binding Rossmann-like Domain"/>
    <property type="match status" value="1"/>
</dbReference>
<evidence type="ECO:0000259" key="3">
    <source>
        <dbReference type="Pfam" id="PF05368"/>
    </source>
</evidence>
<dbReference type="Proteomes" id="UP000250140">
    <property type="component" value="Unassembled WGS sequence"/>
</dbReference>
<dbReference type="AlphaFoldDB" id="A0A8E2EUX7"/>
<reference evidence="4 5" key="1">
    <citation type="journal article" date="2016" name="Nat. Commun.">
        <title>Ectomycorrhizal ecology is imprinted in the genome of the dominant symbiotic fungus Cenococcum geophilum.</title>
        <authorList>
            <consortium name="DOE Joint Genome Institute"/>
            <person name="Peter M."/>
            <person name="Kohler A."/>
            <person name="Ohm R.A."/>
            <person name="Kuo A."/>
            <person name="Krutzmann J."/>
            <person name="Morin E."/>
            <person name="Arend M."/>
            <person name="Barry K.W."/>
            <person name="Binder M."/>
            <person name="Choi C."/>
            <person name="Clum A."/>
            <person name="Copeland A."/>
            <person name="Grisel N."/>
            <person name="Haridas S."/>
            <person name="Kipfer T."/>
            <person name="LaButti K."/>
            <person name="Lindquist E."/>
            <person name="Lipzen A."/>
            <person name="Maire R."/>
            <person name="Meier B."/>
            <person name="Mihaltcheva S."/>
            <person name="Molinier V."/>
            <person name="Murat C."/>
            <person name="Poggeler S."/>
            <person name="Quandt C.A."/>
            <person name="Sperisen C."/>
            <person name="Tritt A."/>
            <person name="Tisserant E."/>
            <person name="Crous P.W."/>
            <person name="Henrissat B."/>
            <person name="Nehls U."/>
            <person name="Egli S."/>
            <person name="Spatafora J.W."/>
            <person name="Grigoriev I.V."/>
            <person name="Martin F.M."/>
        </authorList>
    </citation>
    <scope>NUCLEOTIDE SEQUENCE [LARGE SCALE GENOMIC DNA]</scope>
    <source>
        <strain evidence="4 5">CBS 207.34</strain>
    </source>
</reference>
<dbReference type="EMBL" id="KV750317">
    <property type="protein sequence ID" value="OCL05326.1"/>
    <property type="molecule type" value="Genomic_DNA"/>
</dbReference>
<keyword evidence="5" id="KW-1185">Reference proteome</keyword>
<evidence type="ECO:0000256" key="1">
    <source>
        <dbReference type="ARBA" id="ARBA00006328"/>
    </source>
</evidence>
<protein>
    <submittedName>
        <fullName evidence="4">NAD(P)-binding protein</fullName>
    </submittedName>
</protein>
<feature type="domain" description="NmrA-like" evidence="3">
    <location>
        <begin position="5"/>
        <end position="223"/>
    </location>
</feature>
<evidence type="ECO:0000313" key="4">
    <source>
        <dbReference type="EMBL" id="OCL05326.1"/>
    </source>
</evidence>
<feature type="non-terminal residue" evidence="4">
    <location>
        <position position="223"/>
    </location>
</feature>
<dbReference type="InterPro" id="IPR051164">
    <property type="entry name" value="NmrA-like_oxidored"/>
</dbReference>
<dbReference type="GO" id="GO:0005634">
    <property type="term" value="C:nucleus"/>
    <property type="evidence" value="ECO:0007669"/>
    <property type="project" value="TreeGrafter"/>
</dbReference>
<evidence type="ECO:0000256" key="2">
    <source>
        <dbReference type="ARBA" id="ARBA00022857"/>
    </source>
</evidence>
<proteinExistence type="inferred from homology"/>
<dbReference type="InterPro" id="IPR008030">
    <property type="entry name" value="NmrA-like"/>
</dbReference>
<dbReference type="Pfam" id="PF05368">
    <property type="entry name" value="NmrA"/>
    <property type="match status" value="1"/>
</dbReference>
<evidence type="ECO:0000313" key="5">
    <source>
        <dbReference type="Proteomes" id="UP000250140"/>
    </source>
</evidence>
<dbReference type="InterPro" id="IPR036291">
    <property type="entry name" value="NAD(P)-bd_dom_sf"/>
</dbReference>
<gene>
    <name evidence="4" type="ORF">AOQ84DRAFT_323099</name>
</gene>
<dbReference type="SUPFAM" id="SSF51735">
    <property type="entry name" value="NAD(P)-binding Rossmann-fold domains"/>
    <property type="match status" value="1"/>
</dbReference>
<dbReference type="PANTHER" id="PTHR42748:SF28">
    <property type="entry name" value="NMRA-LIKE DOMAIN-CONTAINING PROTEIN"/>
    <property type="match status" value="1"/>
</dbReference>